<comment type="caution">
    <text evidence="4">The sequence shown here is derived from an EMBL/GenBank/DDBJ whole genome shotgun (WGS) entry which is preliminary data.</text>
</comment>
<sequence length="311" mass="34709">MSVEEATQPAVSCQGVCKSFGKTVALQGIDLSVREGELLGLIGPDGAGKTTLIRIIATLLNPDAGAVTVLGHDVKRDYRPLRHQIGYMPGRFSLYQDLTVRENLEFFATVYKTTVEENYHLIEDIYKMLLPFEKRPAGKLSGGMKQKLALSCALIHKPRLLLLDEPTTGVDPVSRREFWQMLSKLREQGEITMIVSTPYMDEAVLCDQVALMKDGQILSIDTPDGLVSQMDRALWSATAEDMGDLLLKLRSLQGVLSSFAFGEAHHFTFDEQVITPEEIHMRLLEQGVRGLDIRKIPPSIEDYFLIISQES</sequence>
<protein>
    <submittedName>
        <fullName evidence="4">ABC transporter, ATP-binding protein</fullName>
    </submittedName>
</protein>
<evidence type="ECO:0000256" key="2">
    <source>
        <dbReference type="ARBA" id="ARBA00022840"/>
    </source>
</evidence>
<evidence type="ECO:0000256" key="1">
    <source>
        <dbReference type="ARBA" id="ARBA00022741"/>
    </source>
</evidence>
<dbReference type="EMBL" id="ACLR01000214">
    <property type="protein sequence ID" value="EEK16075.1"/>
    <property type="molecule type" value="Genomic_DNA"/>
</dbReference>
<dbReference type="SMART" id="SM00382">
    <property type="entry name" value="AAA"/>
    <property type="match status" value="1"/>
</dbReference>
<dbReference type="AlphaFoldDB" id="C2MDW6"/>
<evidence type="ECO:0000313" key="5">
    <source>
        <dbReference type="Proteomes" id="UP000003303"/>
    </source>
</evidence>
<dbReference type="STRING" id="596327.PORUE0001_1398"/>
<dbReference type="CDD" id="cd03230">
    <property type="entry name" value="ABC_DR_subfamily_A"/>
    <property type="match status" value="1"/>
</dbReference>
<organism evidence="4 5">
    <name type="scientific">Porphyromonas uenonis 60-3</name>
    <dbReference type="NCBI Taxonomy" id="596327"/>
    <lineage>
        <taxon>Bacteria</taxon>
        <taxon>Pseudomonadati</taxon>
        <taxon>Bacteroidota</taxon>
        <taxon>Bacteroidia</taxon>
        <taxon>Bacteroidales</taxon>
        <taxon>Porphyromonadaceae</taxon>
        <taxon>Porphyromonas</taxon>
    </lineage>
</organism>
<dbReference type="PROSITE" id="PS00211">
    <property type="entry name" value="ABC_TRANSPORTER_1"/>
    <property type="match status" value="1"/>
</dbReference>
<dbReference type="InterPro" id="IPR003593">
    <property type="entry name" value="AAA+_ATPase"/>
</dbReference>
<keyword evidence="2 4" id="KW-0067">ATP-binding</keyword>
<dbReference type="Proteomes" id="UP000003303">
    <property type="component" value="Unassembled WGS sequence"/>
</dbReference>
<reference evidence="4 5" key="1">
    <citation type="submission" date="2009-04" db="EMBL/GenBank/DDBJ databases">
        <authorList>
            <person name="Sebastian Y."/>
            <person name="Madupu R."/>
            <person name="Durkin A.S."/>
            <person name="Torralba M."/>
            <person name="Methe B."/>
            <person name="Sutton G.G."/>
            <person name="Strausberg R.L."/>
            <person name="Nelson K.E."/>
        </authorList>
    </citation>
    <scope>NUCLEOTIDE SEQUENCE [LARGE SCALE GENOMIC DNA]</scope>
    <source>
        <strain evidence="4 5">60-3</strain>
    </source>
</reference>
<dbReference type="OrthoDB" id="9801987at2"/>
<gene>
    <name evidence="4" type="ORF">PORUE0001_1398</name>
</gene>
<feature type="domain" description="ABC transporter" evidence="3">
    <location>
        <begin position="11"/>
        <end position="239"/>
    </location>
</feature>
<dbReference type="PROSITE" id="PS50893">
    <property type="entry name" value="ABC_TRANSPORTER_2"/>
    <property type="match status" value="1"/>
</dbReference>
<dbReference type="PANTHER" id="PTHR43038">
    <property type="entry name" value="ATP-BINDING CASSETTE, SUB-FAMILY H, MEMBER 1"/>
    <property type="match status" value="1"/>
</dbReference>
<dbReference type="Gene3D" id="3.40.50.300">
    <property type="entry name" value="P-loop containing nucleotide triphosphate hydrolases"/>
    <property type="match status" value="1"/>
</dbReference>
<dbReference type="InterPro" id="IPR017871">
    <property type="entry name" value="ABC_transporter-like_CS"/>
</dbReference>
<accession>C2MDW6</accession>
<evidence type="ECO:0000259" key="3">
    <source>
        <dbReference type="PROSITE" id="PS50893"/>
    </source>
</evidence>
<dbReference type="eggNOG" id="COG1131">
    <property type="taxonomic scope" value="Bacteria"/>
</dbReference>
<keyword evidence="1" id="KW-0547">Nucleotide-binding</keyword>
<dbReference type="GO" id="GO:0016887">
    <property type="term" value="F:ATP hydrolysis activity"/>
    <property type="evidence" value="ECO:0007669"/>
    <property type="project" value="InterPro"/>
</dbReference>
<keyword evidence="5" id="KW-1185">Reference proteome</keyword>
<dbReference type="GO" id="GO:0005524">
    <property type="term" value="F:ATP binding"/>
    <property type="evidence" value="ECO:0007669"/>
    <property type="project" value="UniProtKB-KW"/>
</dbReference>
<name>C2MDW6_9PORP</name>
<dbReference type="InterPro" id="IPR003439">
    <property type="entry name" value="ABC_transporter-like_ATP-bd"/>
</dbReference>
<dbReference type="RefSeq" id="WP_007365993.1">
    <property type="nucleotide sequence ID" value="NZ_ACLR01000214.1"/>
</dbReference>
<dbReference type="Pfam" id="PF00005">
    <property type="entry name" value="ABC_tran"/>
    <property type="match status" value="1"/>
</dbReference>
<proteinExistence type="predicted"/>
<dbReference type="PANTHER" id="PTHR43038:SF3">
    <property type="entry name" value="ABC TRANSPORTER G FAMILY MEMBER 20 ISOFORM X1"/>
    <property type="match status" value="1"/>
</dbReference>
<dbReference type="InterPro" id="IPR027417">
    <property type="entry name" value="P-loop_NTPase"/>
</dbReference>
<evidence type="ECO:0000313" key="4">
    <source>
        <dbReference type="EMBL" id="EEK16075.1"/>
    </source>
</evidence>
<dbReference type="SUPFAM" id="SSF52540">
    <property type="entry name" value="P-loop containing nucleoside triphosphate hydrolases"/>
    <property type="match status" value="1"/>
</dbReference>